<dbReference type="AlphaFoldDB" id="A0A1G8EZ96"/>
<accession>A0A1G8EZ96</accession>
<dbReference type="GO" id="GO:0003677">
    <property type="term" value="F:DNA binding"/>
    <property type="evidence" value="ECO:0007669"/>
    <property type="project" value="UniProtKB-KW"/>
</dbReference>
<gene>
    <name evidence="1" type="ORF">SAMN05421742_11184</name>
</gene>
<keyword evidence="1" id="KW-0238">DNA-binding</keyword>
<dbReference type="EMBL" id="FNCV01000011">
    <property type="protein sequence ID" value="SDH75059.1"/>
    <property type="molecule type" value="Genomic_DNA"/>
</dbReference>
<dbReference type="STRING" id="83401.SAMN05421742_11184"/>
<evidence type="ECO:0000313" key="2">
    <source>
        <dbReference type="Proteomes" id="UP000217076"/>
    </source>
</evidence>
<dbReference type="Proteomes" id="UP000217076">
    <property type="component" value="Unassembled WGS sequence"/>
</dbReference>
<keyword evidence="2" id="KW-1185">Reference proteome</keyword>
<proteinExistence type="predicted"/>
<protein>
    <submittedName>
        <fullName evidence="1">Homeodomain-like domain-containing protein</fullName>
    </submittedName>
</protein>
<keyword evidence="1" id="KW-0371">Homeobox</keyword>
<sequence>MTPRPKVTPRPVPQAYLDLIEDLGPEVAAALVRARGGENVYVPKRPRPDHPLAVALGHERFAVLVERCGGGPVQVPSCRIASRRATILTLAGQGWPRARIARTVGVTETRVYQVLRQARMVGDPEPAQPDLFGLCHQPPPPQA</sequence>
<name>A0A1G8EZ96_9PROT</name>
<dbReference type="RefSeq" id="WP_092621301.1">
    <property type="nucleotide sequence ID" value="NZ_FNCV01000011.1"/>
</dbReference>
<reference evidence="2" key="1">
    <citation type="submission" date="2016-10" db="EMBL/GenBank/DDBJ databases">
        <authorList>
            <person name="Varghese N."/>
            <person name="Submissions S."/>
        </authorList>
    </citation>
    <scope>NUCLEOTIDE SEQUENCE [LARGE SCALE GENOMIC DNA]</scope>
    <source>
        <strain evidence="2">930I</strain>
    </source>
</reference>
<evidence type="ECO:0000313" key="1">
    <source>
        <dbReference type="EMBL" id="SDH75059.1"/>
    </source>
</evidence>
<organism evidence="1 2">
    <name type="scientific">Roseospirillum parvum</name>
    <dbReference type="NCBI Taxonomy" id="83401"/>
    <lineage>
        <taxon>Bacteria</taxon>
        <taxon>Pseudomonadati</taxon>
        <taxon>Pseudomonadota</taxon>
        <taxon>Alphaproteobacteria</taxon>
        <taxon>Rhodospirillales</taxon>
        <taxon>Rhodospirillaceae</taxon>
        <taxon>Roseospirillum</taxon>
    </lineage>
</organism>